<reference evidence="4" key="1">
    <citation type="journal article" date="2017" name="Genome Biol.">
        <title>Comparative genomics reveals high biological diversity and specific adaptations in the industrially and medically important fungal genus Aspergillus.</title>
        <authorList>
            <person name="de Vries R.P."/>
            <person name="Riley R."/>
            <person name="Wiebenga A."/>
            <person name="Aguilar-Osorio G."/>
            <person name="Amillis S."/>
            <person name="Uchima C.A."/>
            <person name="Anderluh G."/>
            <person name="Asadollahi M."/>
            <person name="Askin M."/>
            <person name="Barry K."/>
            <person name="Battaglia E."/>
            <person name="Bayram O."/>
            <person name="Benocci T."/>
            <person name="Braus-Stromeyer S.A."/>
            <person name="Caldana C."/>
            <person name="Canovas D."/>
            <person name="Cerqueira G.C."/>
            <person name="Chen F."/>
            <person name="Chen W."/>
            <person name="Choi C."/>
            <person name="Clum A."/>
            <person name="Dos Santos R.A."/>
            <person name="Damasio A.R."/>
            <person name="Diallinas G."/>
            <person name="Emri T."/>
            <person name="Fekete E."/>
            <person name="Flipphi M."/>
            <person name="Freyberg S."/>
            <person name="Gallo A."/>
            <person name="Gournas C."/>
            <person name="Habgood R."/>
            <person name="Hainaut M."/>
            <person name="Harispe M.L."/>
            <person name="Henrissat B."/>
            <person name="Hilden K.S."/>
            <person name="Hope R."/>
            <person name="Hossain A."/>
            <person name="Karabika E."/>
            <person name="Karaffa L."/>
            <person name="Karanyi Z."/>
            <person name="Krasevec N."/>
            <person name="Kuo A."/>
            <person name="Kusch H."/>
            <person name="LaButti K."/>
            <person name="Lagendijk E.L."/>
            <person name="Lapidus A."/>
            <person name="Levasseur A."/>
            <person name="Lindquist E."/>
            <person name="Lipzen A."/>
            <person name="Logrieco A.F."/>
            <person name="MacCabe A."/>
            <person name="Maekelae M.R."/>
            <person name="Malavazi I."/>
            <person name="Melin P."/>
            <person name="Meyer V."/>
            <person name="Mielnichuk N."/>
            <person name="Miskei M."/>
            <person name="Molnar A.P."/>
            <person name="Mule G."/>
            <person name="Ngan C.Y."/>
            <person name="Orejas M."/>
            <person name="Orosz E."/>
            <person name="Ouedraogo J.P."/>
            <person name="Overkamp K.M."/>
            <person name="Park H.-S."/>
            <person name="Perrone G."/>
            <person name="Piumi F."/>
            <person name="Punt P.J."/>
            <person name="Ram A.F."/>
            <person name="Ramon A."/>
            <person name="Rauscher S."/>
            <person name="Record E."/>
            <person name="Riano-Pachon D.M."/>
            <person name="Robert V."/>
            <person name="Roehrig J."/>
            <person name="Ruller R."/>
            <person name="Salamov A."/>
            <person name="Salih N.S."/>
            <person name="Samson R.A."/>
            <person name="Sandor E."/>
            <person name="Sanguinetti M."/>
            <person name="Schuetze T."/>
            <person name="Sepcic K."/>
            <person name="Shelest E."/>
            <person name="Sherlock G."/>
            <person name="Sophianopoulou V."/>
            <person name="Squina F.M."/>
            <person name="Sun H."/>
            <person name="Susca A."/>
            <person name="Todd R.B."/>
            <person name="Tsang A."/>
            <person name="Unkles S.E."/>
            <person name="van de Wiele N."/>
            <person name="van Rossen-Uffink D."/>
            <person name="Oliveira J.V."/>
            <person name="Vesth T.C."/>
            <person name="Visser J."/>
            <person name="Yu J.-H."/>
            <person name="Zhou M."/>
            <person name="Andersen M.R."/>
            <person name="Archer D.B."/>
            <person name="Baker S.E."/>
            <person name="Benoit I."/>
            <person name="Brakhage A.A."/>
            <person name="Braus G.H."/>
            <person name="Fischer R."/>
            <person name="Frisvad J.C."/>
            <person name="Goldman G.H."/>
            <person name="Houbraken J."/>
            <person name="Oakley B."/>
            <person name="Pocsi I."/>
            <person name="Scazzocchio C."/>
            <person name="Seiboth B."/>
            <person name="vanKuyk P.A."/>
            <person name="Wortman J."/>
            <person name="Dyer P.S."/>
            <person name="Grigoriev I.V."/>
        </authorList>
    </citation>
    <scope>NUCLEOTIDE SEQUENCE [LARGE SCALE GENOMIC DNA]</scope>
    <source>
        <strain evidence="4">ATCC 16872 / CBS 172.66 / WB 5094</strain>
    </source>
</reference>
<dbReference type="InterPro" id="IPR044855">
    <property type="entry name" value="CoA-Trfase_III_dom3_sf"/>
</dbReference>
<dbReference type="PANTHER" id="PTHR48207:SF3">
    <property type="entry name" value="SUCCINATE--HYDROXYMETHYLGLUTARATE COA-TRANSFERASE"/>
    <property type="match status" value="1"/>
</dbReference>
<sequence>MPPFQNTSRTLRTLRTLRTHQPLSARHLTTPSSRQPGPLTGITIVSLEQAIAAPFCTRQLADLGARVIKVERPGVGDFARHYDTRVNGLASHFVWTNRSKESLALDLKEPRDHRVLMQLLRKADVLVQNLAPGASGRLGLSYRDLKTTHPSLIVCNISGYGSNGPYRDKKAYDLLIQSEAGMLSVTGTAAGEPAKVGISIADIAAGSYAYSSILAALYRREKDPARRGGELDISMLEAMVEWMGFPLYYTYGNAAGPKPAGASHAAIYPYGPFEAGDGKSVMLGIQNEREWAKFCGLVLRQPQVAEDDRFKNNSLRVKNRDALQQIINNAFSELSAEQAVARLDEAAIANARVNDMQGVWEHPQLKARNRWTSVATPAGTMPALVPPGMSLDDSEAFDVRMDAVPDVGEHNEAILAELGIERE</sequence>
<evidence type="ECO:0000313" key="3">
    <source>
        <dbReference type="EMBL" id="OJJ99640.1"/>
    </source>
</evidence>
<dbReference type="PANTHER" id="PTHR48207">
    <property type="entry name" value="SUCCINATE--HYDROXYMETHYLGLUTARATE COA-TRANSFERASE"/>
    <property type="match status" value="1"/>
</dbReference>
<accession>A0A1L9WTX2</accession>
<dbReference type="SUPFAM" id="SSF89796">
    <property type="entry name" value="CoA-transferase family III (CaiB/BaiF)"/>
    <property type="match status" value="1"/>
</dbReference>
<dbReference type="RefSeq" id="XP_020055980.1">
    <property type="nucleotide sequence ID" value="XM_020196234.1"/>
</dbReference>
<evidence type="ECO:0008006" key="5">
    <source>
        <dbReference type="Google" id="ProtNLM"/>
    </source>
</evidence>
<proteinExistence type="inferred from homology"/>
<evidence type="ECO:0000313" key="4">
    <source>
        <dbReference type="Proteomes" id="UP000184546"/>
    </source>
</evidence>
<dbReference type="Proteomes" id="UP000184546">
    <property type="component" value="Unassembled WGS sequence"/>
</dbReference>
<dbReference type="InterPro" id="IPR023606">
    <property type="entry name" value="CoA-Trfase_III_dom_1_sf"/>
</dbReference>
<dbReference type="VEuPathDB" id="FungiDB:ASPACDRAFT_119214"/>
<keyword evidence="2" id="KW-0808">Transferase</keyword>
<name>A0A1L9WTX2_ASPA1</name>
<organism evidence="3 4">
    <name type="scientific">Aspergillus aculeatus (strain ATCC 16872 / CBS 172.66 / WB 5094)</name>
    <dbReference type="NCBI Taxonomy" id="690307"/>
    <lineage>
        <taxon>Eukaryota</taxon>
        <taxon>Fungi</taxon>
        <taxon>Dikarya</taxon>
        <taxon>Ascomycota</taxon>
        <taxon>Pezizomycotina</taxon>
        <taxon>Eurotiomycetes</taxon>
        <taxon>Eurotiomycetidae</taxon>
        <taxon>Eurotiales</taxon>
        <taxon>Aspergillaceae</taxon>
        <taxon>Aspergillus</taxon>
        <taxon>Aspergillus subgen. Circumdati</taxon>
    </lineage>
</organism>
<evidence type="ECO:0000256" key="1">
    <source>
        <dbReference type="ARBA" id="ARBA00008383"/>
    </source>
</evidence>
<comment type="similarity">
    <text evidence="1">Belongs to the CoA-transferase III family.</text>
</comment>
<dbReference type="Pfam" id="PF02515">
    <property type="entry name" value="CoA_transf_3"/>
    <property type="match status" value="1"/>
</dbReference>
<dbReference type="EMBL" id="KV878977">
    <property type="protein sequence ID" value="OJJ99640.1"/>
    <property type="molecule type" value="Genomic_DNA"/>
</dbReference>
<dbReference type="OMA" id="YAHRKAY"/>
<dbReference type="GO" id="GO:0008410">
    <property type="term" value="F:CoA-transferase activity"/>
    <property type="evidence" value="ECO:0007669"/>
    <property type="project" value="TreeGrafter"/>
</dbReference>
<dbReference type="InterPro" id="IPR050483">
    <property type="entry name" value="CoA-transferase_III_domain"/>
</dbReference>
<dbReference type="Gene3D" id="3.40.50.10540">
    <property type="entry name" value="Crotonobetainyl-coa:carnitine coa-transferase, domain 1"/>
    <property type="match status" value="1"/>
</dbReference>
<evidence type="ECO:0000256" key="2">
    <source>
        <dbReference type="ARBA" id="ARBA00022679"/>
    </source>
</evidence>
<dbReference type="Gene3D" id="3.30.1540.10">
    <property type="entry name" value="formyl-coa transferase, domain 3"/>
    <property type="match status" value="1"/>
</dbReference>
<dbReference type="STRING" id="690307.A0A1L9WTX2"/>
<keyword evidence="4" id="KW-1185">Reference proteome</keyword>
<gene>
    <name evidence="3" type="ORF">ASPACDRAFT_119214</name>
</gene>
<protein>
    <recommendedName>
        <fullName evidence="5">CoA-transferase family III</fullName>
    </recommendedName>
</protein>
<dbReference type="InterPro" id="IPR003673">
    <property type="entry name" value="CoA-Trfase_fam_III"/>
</dbReference>
<dbReference type="OrthoDB" id="5863171at2759"/>
<dbReference type="GeneID" id="30970048"/>
<dbReference type="AlphaFoldDB" id="A0A1L9WTX2"/>